<comment type="similarity">
    <text evidence="1">Belongs to the short-chain dehydrogenases/reductases (SDR) family.</text>
</comment>
<keyword evidence="4" id="KW-1185">Reference proteome</keyword>
<dbReference type="InterPro" id="IPR036291">
    <property type="entry name" value="NAD(P)-bd_dom_sf"/>
</dbReference>
<gene>
    <name evidence="3" type="ORF">N7449_003450</name>
</gene>
<name>A0A9W9MX30_9EURO</name>
<evidence type="ECO:0000256" key="1">
    <source>
        <dbReference type="ARBA" id="ARBA00006484"/>
    </source>
</evidence>
<sequence>MAVMQTGTFLALKYGSQAMSTTSSDKPKPKGNIVVTSSCATLGREFADMAYTAAKNSCNGLVRSGAVQLSSSNIHVNAVAPEGVEYQLEKTAEEIRNESGTIYQRFGLGGDQTYYYNRSAAPEEIANVAVFLASDLATAVNGLVIVADSGKTVAASGDTSTGPVLPISPFIL</sequence>
<reference evidence="3" key="2">
    <citation type="journal article" date="2023" name="IMA Fungus">
        <title>Comparative genomic study of the Penicillium genus elucidates a diverse pangenome and 15 lateral gene transfer events.</title>
        <authorList>
            <person name="Petersen C."/>
            <person name="Sorensen T."/>
            <person name="Nielsen M.R."/>
            <person name="Sondergaard T.E."/>
            <person name="Sorensen J.L."/>
            <person name="Fitzpatrick D.A."/>
            <person name="Frisvad J.C."/>
            <person name="Nielsen K.L."/>
        </authorList>
    </citation>
    <scope>NUCLEOTIDE SEQUENCE</scope>
    <source>
        <strain evidence="3">IBT 20477</strain>
    </source>
</reference>
<proteinExistence type="inferred from homology"/>
<comment type="caution">
    <text evidence="3">The sequence shown here is derived from an EMBL/GenBank/DDBJ whole genome shotgun (WGS) entry which is preliminary data.</text>
</comment>
<evidence type="ECO:0000313" key="4">
    <source>
        <dbReference type="Proteomes" id="UP001150942"/>
    </source>
</evidence>
<dbReference type="Gene3D" id="3.40.50.720">
    <property type="entry name" value="NAD(P)-binding Rossmann-like Domain"/>
    <property type="match status" value="1"/>
</dbReference>
<dbReference type="PRINTS" id="PR00081">
    <property type="entry name" value="GDHRDH"/>
</dbReference>
<dbReference type="PANTHER" id="PTHR24321">
    <property type="entry name" value="DEHYDROGENASES, SHORT CHAIN"/>
    <property type="match status" value="1"/>
</dbReference>
<dbReference type="PANTHER" id="PTHR24321:SF8">
    <property type="entry name" value="ESTRADIOL 17-BETA-DEHYDROGENASE 8-RELATED"/>
    <property type="match status" value="1"/>
</dbReference>
<accession>A0A9W9MX30</accession>
<dbReference type="InterPro" id="IPR002347">
    <property type="entry name" value="SDR_fam"/>
</dbReference>
<evidence type="ECO:0000256" key="2">
    <source>
        <dbReference type="ARBA" id="ARBA00023002"/>
    </source>
</evidence>
<keyword evidence="2" id="KW-0560">Oxidoreductase</keyword>
<dbReference type="Proteomes" id="UP001150942">
    <property type="component" value="Unassembled WGS sequence"/>
</dbReference>
<protein>
    <submittedName>
        <fullName evidence="3">Uncharacterized protein</fullName>
    </submittedName>
</protein>
<evidence type="ECO:0000313" key="3">
    <source>
        <dbReference type="EMBL" id="KAJ5209071.1"/>
    </source>
</evidence>
<dbReference type="EMBL" id="JAPQKQ010000002">
    <property type="protein sequence ID" value="KAJ5209071.1"/>
    <property type="molecule type" value="Genomic_DNA"/>
</dbReference>
<dbReference type="GO" id="GO:0016491">
    <property type="term" value="F:oxidoreductase activity"/>
    <property type="evidence" value="ECO:0007669"/>
    <property type="project" value="UniProtKB-KW"/>
</dbReference>
<reference evidence="3" key="1">
    <citation type="submission" date="2022-11" db="EMBL/GenBank/DDBJ databases">
        <authorList>
            <person name="Petersen C."/>
        </authorList>
    </citation>
    <scope>NUCLEOTIDE SEQUENCE</scope>
    <source>
        <strain evidence="3">IBT 20477</strain>
    </source>
</reference>
<dbReference type="AlphaFoldDB" id="A0A9W9MX30"/>
<organism evidence="3 4">
    <name type="scientific">Penicillium cf. viridicatum</name>
    <dbReference type="NCBI Taxonomy" id="2972119"/>
    <lineage>
        <taxon>Eukaryota</taxon>
        <taxon>Fungi</taxon>
        <taxon>Dikarya</taxon>
        <taxon>Ascomycota</taxon>
        <taxon>Pezizomycotina</taxon>
        <taxon>Eurotiomycetes</taxon>
        <taxon>Eurotiomycetidae</taxon>
        <taxon>Eurotiales</taxon>
        <taxon>Aspergillaceae</taxon>
        <taxon>Penicillium</taxon>
    </lineage>
</organism>
<dbReference type="SUPFAM" id="SSF51735">
    <property type="entry name" value="NAD(P)-binding Rossmann-fold domains"/>
    <property type="match status" value="1"/>
</dbReference>
<dbReference type="Pfam" id="PF13561">
    <property type="entry name" value="adh_short_C2"/>
    <property type="match status" value="1"/>
</dbReference>
<dbReference type="OrthoDB" id="414540at2759"/>